<reference evidence="2 3" key="1">
    <citation type="submission" date="2019-11" db="EMBL/GenBank/DDBJ databases">
        <title>Paenibacillus monticola sp. nov., a novel PGPR strain isolated from mountain sample in China.</title>
        <authorList>
            <person name="Zhao Q."/>
            <person name="Li H.-P."/>
            <person name="Zhang J.-L."/>
        </authorList>
    </citation>
    <scope>NUCLEOTIDE SEQUENCE [LARGE SCALE GENOMIC DNA]</scope>
    <source>
        <strain evidence="2 3">LC-T2</strain>
    </source>
</reference>
<proteinExistence type="predicted"/>
<evidence type="ECO:0000313" key="2">
    <source>
        <dbReference type="EMBL" id="MRN51970.1"/>
    </source>
</evidence>
<dbReference type="RefSeq" id="WP_154116958.1">
    <property type="nucleotide sequence ID" value="NZ_WJXB01000001.1"/>
</dbReference>
<evidence type="ECO:0000313" key="3">
    <source>
        <dbReference type="Proteomes" id="UP000463051"/>
    </source>
</evidence>
<keyword evidence="3" id="KW-1185">Reference proteome</keyword>
<evidence type="ECO:0000259" key="1">
    <source>
        <dbReference type="Pfam" id="PF24746"/>
    </source>
</evidence>
<feature type="domain" description="DUF7694" evidence="1">
    <location>
        <begin position="40"/>
        <end position="103"/>
    </location>
</feature>
<name>A0A7X2L0D3_9BACL</name>
<dbReference type="AlphaFoldDB" id="A0A7X2L0D3"/>
<sequence>MRTFGHIEKFRVNHTLAGWGDERNGAFVIKLPGTRLTFQVIASTGAGWDHVSVSTAERCPRWDEMQQIKELFFEDSESVMQLHPAKSNYINQHPYCLHLWRPHHVRIPLPDKMMV</sequence>
<gene>
    <name evidence="2" type="ORF">GJB61_03015</name>
</gene>
<dbReference type="EMBL" id="WJXB01000001">
    <property type="protein sequence ID" value="MRN51970.1"/>
    <property type="molecule type" value="Genomic_DNA"/>
</dbReference>
<protein>
    <recommendedName>
        <fullName evidence="1">DUF7694 domain-containing protein</fullName>
    </recommendedName>
</protein>
<organism evidence="2 3">
    <name type="scientific">Paenibacillus monticola</name>
    <dbReference type="NCBI Taxonomy" id="2666075"/>
    <lineage>
        <taxon>Bacteria</taxon>
        <taxon>Bacillati</taxon>
        <taxon>Bacillota</taxon>
        <taxon>Bacilli</taxon>
        <taxon>Bacillales</taxon>
        <taxon>Paenibacillaceae</taxon>
        <taxon>Paenibacillus</taxon>
    </lineage>
</organism>
<accession>A0A7X2L0D3</accession>
<dbReference type="Pfam" id="PF24746">
    <property type="entry name" value="DUF7694"/>
    <property type="match status" value="1"/>
</dbReference>
<dbReference type="Proteomes" id="UP000463051">
    <property type="component" value="Unassembled WGS sequence"/>
</dbReference>
<comment type="caution">
    <text evidence="2">The sequence shown here is derived from an EMBL/GenBank/DDBJ whole genome shotgun (WGS) entry which is preliminary data.</text>
</comment>
<dbReference type="InterPro" id="IPR056111">
    <property type="entry name" value="DUF7694"/>
</dbReference>